<dbReference type="PRINTS" id="PR01638">
    <property type="entry name" value="MHCCLASSI"/>
</dbReference>
<dbReference type="Pfam" id="PF00129">
    <property type="entry name" value="MHC_I"/>
    <property type="match status" value="1"/>
</dbReference>
<dbReference type="InterPro" id="IPR003597">
    <property type="entry name" value="Ig_C1-set"/>
</dbReference>
<dbReference type="GeneTree" id="ENSGT01120000271828"/>
<evidence type="ECO:0000256" key="12">
    <source>
        <dbReference type="SAM" id="Phobius"/>
    </source>
</evidence>
<evidence type="ECO:0000256" key="1">
    <source>
        <dbReference type="ARBA" id="ARBA00004479"/>
    </source>
</evidence>
<dbReference type="Ensembl" id="ENSGALT00010008702.1">
    <property type="protein sequence ID" value="ENSGALP00010005093.1"/>
    <property type="gene ID" value="ENSGALG00010003767.1"/>
</dbReference>
<dbReference type="SUPFAM" id="SSF48726">
    <property type="entry name" value="Immunoglobulin"/>
    <property type="match status" value="1"/>
</dbReference>
<dbReference type="GO" id="GO:0009897">
    <property type="term" value="C:external side of plasma membrane"/>
    <property type="evidence" value="ECO:0000318"/>
    <property type="project" value="GO_Central"/>
</dbReference>
<organism evidence="14 15">
    <name type="scientific">Gallus gallus</name>
    <name type="common">Chicken</name>
    <dbReference type="NCBI Taxonomy" id="9031"/>
    <lineage>
        <taxon>Eukaryota</taxon>
        <taxon>Metazoa</taxon>
        <taxon>Chordata</taxon>
        <taxon>Craniata</taxon>
        <taxon>Vertebrata</taxon>
        <taxon>Euteleostomi</taxon>
        <taxon>Archelosauria</taxon>
        <taxon>Archosauria</taxon>
        <taxon>Dinosauria</taxon>
        <taxon>Saurischia</taxon>
        <taxon>Theropoda</taxon>
        <taxon>Coelurosauria</taxon>
        <taxon>Aves</taxon>
        <taxon>Neognathae</taxon>
        <taxon>Galloanserae</taxon>
        <taxon>Galliformes</taxon>
        <taxon>Phasianidae</taxon>
        <taxon>Phasianinae</taxon>
        <taxon>Gallus</taxon>
    </lineage>
</organism>
<dbReference type="InterPro" id="IPR011161">
    <property type="entry name" value="MHC_I-like_Ag-recog"/>
</dbReference>
<keyword evidence="8" id="KW-1015">Disulfide bond</keyword>
<evidence type="ECO:0000256" key="6">
    <source>
        <dbReference type="ARBA" id="ARBA00022989"/>
    </source>
</evidence>
<keyword evidence="3 12" id="KW-0812">Transmembrane</keyword>
<evidence type="ECO:0000256" key="2">
    <source>
        <dbReference type="ARBA" id="ARBA00022451"/>
    </source>
</evidence>
<dbReference type="InterPro" id="IPR003006">
    <property type="entry name" value="Ig/MHC_CS"/>
</dbReference>
<dbReference type="PROSITE" id="PS00290">
    <property type="entry name" value="IG_MHC"/>
    <property type="match status" value="1"/>
</dbReference>
<dbReference type="InterPro" id="IPR007110">
    <property type="entry name" value="Ig-like_dom"/>
</dbReference>
<accession>A0A8V0XLH9</accession>
<dbReference type="InterPro" id="IPR011162">
    <property type="entry name" value="MHC_I/II-like_Ag-recog"/>
</dbReference>
<dbReference type="InterPro" id="IPR013783">
    <property type="entry name" value="Ig-like_fold"/>
</dbReference>
<proteinExistence type="inferred from homology"/>
<dbReference type="Proteomes" id="UP000000539">
    <property type="component" value="Chromosome 16"/>
</dbReference>
<dbReference type="Pfam" id="PF07654">
    <property type="entry name" value="C1-set"/>
    <property type="match status" value="1"/>
</dbReference>
<dbReference type="PANTHER" id="PTHR16675:SF242">
    <property type="entry name" value="MAJOR HISTOCOMPATIBILITY COMPLEX CLASS I-RELATED GENE PROTEIN"/>
    <property type="match status" value="1"/>
</dbReference>
<keyword evidence="4" id="KW-0732">Signal</keyword>
<comment type="subcellular location">
    <subcellularLocation>
        <location evidence="1">Membrane</location>
        <topology evidence="1">Single-pass type I membrane protein</topology>
    </subcellularLocation>
</comment>
<evidence type="ECO:0000256" key="3">
    <source>
        <dbReference type="ARBA" id="ARBA00022692"/>
    </source>
</evidence>
<feature type="domain" description="Ig-like" evidence="13">
    <location>
        <begin position="294"/>
        <end position="373"/>
    </location>
</feature>
<protein>
    <recommendedName>
        <fullName evidence="13">Ig-like domain-containing protein</fullName>
    </recommendedName>
</protein>
<dbReference type="AlphaFoldDB" id="A0A8V0XLH9"/>
<comment type="similarity">
    <text evidence="10">Belongs to the MHC class I family.</text>
</comment>
<name>A0A8V0XLH9_CHICK</name>
<dbReference type="InterPro" id="IPR001039">
    <property type="entry name" value="MHC_I_a_a1/a2"/>
</dbReference>
<dbReference type="Gene3D" id="3.30.500.10">
    <property type="entry name" value="MHC class I-like antigen recognition-like"/>
    <property type="match status" value="1"/>
</dbReference>
<evidence type="ECO:0000256" key="9">
    <source>
        <dbReference type="ARBA" id="ARBA00023180"/>
    </source>
</evidence>
<reference evidence="14" key="1">
    <citation type="submission" date="2020-11" db="EMBL/GenBank/DDBJ databases">
        <title>Gallus gallus (Chicken) genome, bGalGal1, GRCg7b, maternal haplotype autosomes + Z &amp; W.</title>
        <authorList>
            <person name="Warren W."/>
            <person name="Formenti G."/>
            <person name="Fedrigo O."/>
            <person name="Haase B."/>
            <person name="Mountcastle J."/>
            <person name="Balacco J."/>
            <person name="Tracey A."/>
            <person name="Schneider V."/>
            <person name="Okimoto R."/>
            <person name="Cheng H."/>
            <person name="Hawken R."/>
            <person name="Howe K."/>
            <person name="Jarvis E.D."/>
        </authorList>
    </citation>
    <scope>NUCLEOTIDE SEQUENCE [LARGE SCALE GENOMIC DNA]</scope>
    <source>
        <strain evidence="14">Broiler</strain>
    </source>
</reference>
<evidence type="ECO:0000256" key="10">
    <source>
        <dbReference type="RuleBase" id="RU004439"/>
    </source>
</evidence>
<reference evidence="14" key="2">
    <citation type="submission" date="2025-05" db="UniProtKB">
        <authorList>
            <consortium name="Ensembl"/>
        </authorList>
    </citation>
    <scope>IDENTIFICATION</scope>
    <source>
        <strain evidence="14">broiler</strain>
    </source>
</reference>
<evidence type="ECO:0000256" key="4">
    <source>
        <dbReference type="ARBA" id="ARBA00022729"/>
    </source>
</evidence>
<evidence type="ECO:0000259" key="13">
    <source>
        <dbReference type="PROSITE" id="PS50835"/>
    </source>
</evidence>
<dbReference type="GO" id="GO:0006955">
    <property type="term" value="P:immune response"/>
    <property type="evidence" value="ECO:0000318"/>
    <property type="project" value="GO_Central"/>
</dbReference>
<keyword evidence="15" id="KW-1185">Reference proteome</keyword>
<keyword evidence="2" id="KW-0490">MHC I</keyword>
<evidence type="ECO:0000256" key="8">
    <source>
        <dbReference type="ARBA" id="ARBA00023157"/>
    </source>
</evidence>
<dbReference type="Gene3D" id="2.60.40.10">
    <property type="entry name" value="Immunoglobulins"/>
    <property type="match status" value="1"/>
</dbReference>
<dbReference type="GO" id="GO:0005615">
    <property type="term" value="C:extracellular space"/>
    <property type="evidence" value="ECO:0000318"/>
    <property type="project" value="GO_Central"/>
</dbReference>
<feature type="transmembrane region" description="Helical" evidence="12">
    <location>
        <begin position="388"/>
        <end position="412"/>
    </location>
</feature>
<gene>
    <name evidence="14" type="primary">MHCY60</name>
</gene>
<evidence type="ECO:0000313" key="15">
    <source>
        <dbReference type="Proteomes" id="UP000000539"/>
    </source>
</evidence>
<feature type="region of interest" description="Disordered" evidence="11">
    <location>
        <begin position="470"/>
        <end position="491"/>
    </location>
</feature>
<dbReference type="Ensembl" id="ENSGALT00010005615.1">
    <property type="protein sequence ID" value="ENSGALP00010003454.1"/>
    <property type="gene ID" value="ENSGALG00010002436.1"/>
</dbReference>
<evidence type="ECO:0000256" key="7">
    <source>
        <dbReference type="ARBA" id="ARBA00023136"/>
    </source>
</evidence>
<dbReference type="InterPro" id="IPR050208">
    <property type="entry name" value="MHC_class-I_related"/>
</dbReference>
<keyword evidence="6 12" id="KW-1133">Transmembrane helix</keyword>
<keyword evidence="7 12" id="KW-0472">Membrane</keyword>
<dbReference type="GlyGen" id="A0A8V0XLH9">
    <property type="glycosylation" value="1 site"/>
</dbReference>
<dbReference type="SUPFAM" id="SSF54452">
    <property type="entry name" value="MHC antigen-recognition domain"/>
    <property type="match status" value="1"/>
</dbReference>
<evidence type="ECO:0000256" key="11">
    <source>
        <dbReference type="SAM" id="MobiDB-lite"/>
    </source>
</evidence>
<dbReference type="SMR" id="A0A8V0XLH9"/>
<evidence type="ECO:0000313" key="14">
    <source>
        <dbReference type="Ensembl" id="ENSGALP00010005093.1"/>
    </source>
</evidence>
<dbReference type="InterPro" id="IPR037055">
    <property type="entry name" value="MHC_I-like_Ag-recog_sf"/>
</dbReference>
<dbReference type="InterPro" id="IPR036179">
    <property type="entry name" value="Ig-like_dom_sf"/>
</dbReference>
<dbReference type="GO" id="GO:0002474">
    <property type="term" value="P:antigen processing and presentation of peptide antigen via MHC class I"/>
    <property type="evidence" value="ECO:0007669"/>
    <property type="project" value="UniProtKB-KW"/>
</dbReference>
<dbReference type="FunFam" id="3.30.500.10:FF:000001">
    <property type="entry name" value="H-2 class I histocompatibility antigen, alpha chain"/>
    <property type="match status" value="1"/>
</dbReference>
<dbReference type="PROSITE" id="PS50835">
    <property type="entry name" value="IG_LIKE"/>
    <property type="match status" value="1"/>
</dbReference>
<evidence type="ECO:0000256" key="5">
    <source>
        <dbReference type="ARBA" id="ARBA00022859"/>
    </source>
</evidence>
<dbReference type="FunFam" id="2.60.40.10:FF:000204">
    <property type="entry name" value="Major histocompatibility complex, class I-related protein"/>
    <property type="match status" value="1"/>
</dbReference>
<keyword evidence="5" id="KW-0391">Immunity</keyword>
<dbReference type="OrthoDB" id="9028748at2759"/>
<keyword evidence="9" id="KW-0325">Glycoprotein</keyword>
<dbReference type="GO" id="GO:0042612">
    <property type="term" value="C:MHC class I protein complex"/>
    <property type="evidence" value="ECO:0007669"/>
    <property type="project" value="UniProtKB-KW"/>
</dbReference>
<sequence length="491" mass="53691">MEKEWRCFRAWGSAPVPSRPVPSHNAAGSDGSSCNRARFAYCKLRVFTMGSGLAGWAEKEIEGVPKACDSLKPYPVGILLLWCAGGSGAALCSEEWFSRSPSAGVETLCFSTGSHSLRYFLTGMTDPVPGMPQFVIVGYVDGDLFGKYDSKSRSAQPIVEKLPQEDQEHWDTETQKARDGELDFCGFLGRLPEQYNKSGGSHTLQMMFGCDILEDGSIRGYDQYAFDGRDHIAFDMDTMTFTAADPVAEITKRRWEEEGTYAERWKHELGTVCVQKLRRYLEHGKAALKRRVQPEVRVWGKEADGILTLSCHAHGFYPWPISISWMKDGMVRDQETHWGGVVPNSDGTYHASAAIDVLPEDGDKYRCRVEHASLPQPGLFPWEPQPNLIPIVAGAVVAIVAVIAAVVGLVVWKSKSGKEKKCYEAAPGHDGESSSSATSTVWNWGSGGVPAVGAIPLPCTPPLDPRPGQYWAQPSLLNPQGGESGWGCGPT</sequence>
<dbReference type="SMART" id="SM00407">
    <property type="entry name" value="IGc1"/>
    <property type="match status" value="1"/>
</dbReference>
<feature type="compositionally biased region" description="Gly residues" evidence="11">
    <location>
        <begin position="482"/>
        <end position="491"/>
    </location>
</feature>
<dbReference type="PANTHER" id="PTHR16675">
    <property type="entry name" value="MHC CLASS I-RELATED"/>
    <property type="match status" value="1"/>
</dbReference>